<dbReference type="EMBL" id="JAFBMS010000004">
    <property type="protein sequence ID" value="KAG9353496.1"/>
    <property type="molecule type" value="Genomic_DNA"/>
</dbReference>
<protein>
    <submittedName>
        <fullName evidence="1">Uncharacterized protein</fullName>
    </submittedName>
</protein>
<evidence type="ECO:0000313" key="1">
    <source>
        <dbReference type="EMBL" id="KAG9353496.1"/>
    </source>
</evidence>
<reference evidence="1" key="1">
    <citation type="thesis" date="2021" institute="BYU ScholarsArchive" country="Provo, UT, USA">
        <title>Applications of and Algorithms for Genome Assembly and Genomic Analyses with an Emphasis on Marine Teleosts.</title>
        <authorList>
            <person name="Pickett B.D."/>
        </authorList>
    </citation>
    <scope>NUCLEOTIDE SEQUENCE</scope>
    <source>
        <strain evidence="1">HI-2016</strain>
    </source>
</reference>
<evidence type="ECO:0000313" key="2">
    <source>
        <dbReference type="Proteomes" id="UP000824540"/>
    </source>
</evidence>
<sequence>MQTASTPSPIPCHVDGLESTDDVSVGISDRAAFFSEWNPLSGHTDTGVIREPPTCGANLVAVLFTSASNGSRAQAERGCITTGIRRLNRPPRPIPSWKHSELLELDFHIEMGSLQVRR</sequence>
<dbReference type="Proteomes" id="UP000824540">
    <property type="component" value="Unassembled WGS sequence"/>
</dbReference>
<dbReference type="AlphaFoldDB" id="A0A8T2PQ63"/>
<organism evidence="1 2">
    <name type="scientific">Albula glossodonta</name>
    <name type="common">roundjaw bonefish</name>
    <dbReference type="NCBI Taxonomy" id="121402"/>
    <lineage>
        <taxon>Eukaryota</taxon>
        <taxon>Metazoa</taxon>
        <taxon>Chordata</taxon>
        <taxon>Craniata</taxon>
        <taxon>Vertebrata</taxon>
        <taxon>Euteleostomi</taxon>
        <taxon>Actinopterygii</taxon>
        <taxon>Neopterygii</taxon>
        <taxon>Teleostei</taxon>
        <taxon>Albuliformes</taxon>
        <taxon>Albulidae</taxon>
        <taxon>Albula</taxon>
    </lineage>
</organism>
<comment type="caution">
    <text evidence="1">The sequence shown here is derived from an EMBL/GenBank/DDBJ whole genome shotgun (WGS) entry which is preliminary data.</text>
</comment>
<name>A0A8T2PQ63_9TELE</name>
<proteinExistence type="predicted"/>
<accession>A0A8T2PQ63</accession>
<gene>
    <name evidence="1" type="ORF">JZ751_018098</name>
</gene>
<keyword evidence="2" id="KW-1185">Reference proteome</keyword>